<name>A0A8E0RUD9_9TREM</name>
<dbReference type="OrthoDB" id="6264054at2759"/>
<proteinExistence type="predicted"/>
<feature type="compositionally biased region" description="Acidic residues" evidence="1">
    <location>
        <begin position="328"/>
        <end position="337"/>
    </location>
</feature>
<feature type="compositionally biased region" description="Low complexity" evidence="1">
    <location>
        <begin position="359"/>
        <end position="368"/>
    </location>
</feature>
<evidence type="ECO:0000313" key="3">
    <source>
        <dbReference type="Proteomes" id="UP000728185"/>
    </source>
</evidence>
<gene>
    <name evidence="2" type="ORF">FBUS_05712</name>
</gene>
<feature type="region of interest" description="Disordered" evidence="1">
    <location>
        <begin position="289"/>
        <end position="374"/>
    </location>
</feature>
<feature type="compositionally biased region" description="Basic residues" evidence="1">
    <location>
        <begin position="727"/>
        <end position="743"/>
    </location>
</feature>
<evidence type="ECO:0000313" key="2">
    <source>
        <dbReference type="EMBL" id="KAA0188060.1"/>
    </source>
</evidence>
<accession>A0A8E0RUD9</accession>
<feature type="compositionally biased region" description="Basic residues" evidence="1">
    <location>
        <begin position="344"/>
        <end position="358"/>
    </location>
</feature>
<comment type="caution">
    <text evidence="2">The sequence shown here is derived from an EMBL/GenBank/DDBJ whole genome shotgun (WGS) entry which is preliminary data.</text>
</comment>
<dbReference type="Proteomes" id="UP000728185">
    <property type="component" value="Unassembled WGS sequence"/>
</dbReference>
<sequence length="818" mass="89565">MEGNEFIGNLEPGSGQDVTTPLTDISCELPPTCSLEDPAGYVGSLNTPISIPSFETFLVTRISPQVVGRTVSTTSTTSGVEYSSLTTSQTCSSIGMEAGDSGFSSWTGVIEPHSHFSPTLTRLDSESQPGSDESNASNRMATLSTNGPINLGSLFCAEPIDEELCDCMFVRDLARRESASCFTSSTLHAVNWLVDNSQNQREPQIQISSMNTASETTWNSLVSSVHSSPSHPETCGSSFRPIKSLESSYRSDSANLIKTKDHPDNDYSFLGATSNSSCVCRLPCGNRRPDSAPVHISRNTSDHLGFSVYGTDSESADEQADDTAPIDTADDGDDETDAQSTPTSHRRRRKQIRSRLSRHSFSGHSQSSLAQTTQWSLNRSHRVRLRSIDVPVHSTVPCRNTLVCMSPSVPPRTEFRVDPLWLRSREVLSPLASWTSAAPQNFTHEQTVSDESSPQATDHRCSFPSYHHGPLAHHGAVMHLLPPMPDVVPQDNHLFHVCALRQDPNAVTTHNPLLHCLDSIHPAPPTPIPSPPLVAPRCASVPLGLPVENNQFCPVHPYHPRCTDSYFSRHNLDRNDRSRWHIPATAITTYNHNRNPEFSTHRSAVYVGHSTPSAGPVRSDSAGFVHDQLSLLARRMADIGDELVAQNNARGGGRYSLPSDRPFNESYSDRHVNPVWNLSASLASLVAAPFDYVHRIIRLAGRSLSSTSTGIGILTTPTHTAYESTGQRRRTRTYTGTHHHRPQSGRTAIPTVLHVHETRSGCPTRDWSIPPVHAHVVNPSTPTLMNARCPVSPDSSSCAQTSSPTDETRNTDYIFHFE</sequence>
<protein>
    <submittedName>
        <fullName evidence="2">Uncharacterized protein</fullName>
    </submittedName>
</protein>
<feature type="region of interest" description="Disordered" evidence="1">
    <location>
        <begin position="722"/>
        <end position="745"/>
    </location>
</feature>
<reference evidence="2" key="1">
    <citation type="submission" date="2019-05" db="EMBL/GenBank/DDBJ databases">
        <title>Annotation for the trematode Fasciolopsis buski.</title>
        <authorList>
            <person name="Choi Y.-J."/>
        </authorList>
    </citation>
    <scope>NUCLEOTIDE SEQUENCE</scope>
    <source>
        <strain evidence="2">HT</strain>
        <tissue evidence="2">Whole worm</tissue>
    </source>
</reference>
<feature type="compositionally biased region" description="Polar residues" evidence="1">
    <location>
        <begin position="443"/>
        <end position="456"/>
    </location>
</feature>
<dbReference type="AlphaFoldDB" id="A0A8E0RUD9"/>
<keyword evidence="3" id="KW-1185">Reference proteome</keyword>
<feature type="region of interest" description="Disordered" evidence="1">
    <location>
        <begin position="117"/>
        <end position="141"/>
    </location>
</feature>
<dbReference type="EMBL" id="LUCM01008696">
    <property type="protein sequence ID" value="KAA0188060.1"/>
    <property type="molecule type" value="Genomic_DNA"/>
</dbReference>
<feature type="region of interest" description="Disordered" evidence="1">
    <location>
        <begin position="443"/>
        <end position="462"/>
    </location>
</feature>
<organism evidence="2 3">
    <name type="scientific">Fasciolopsis buskii</name>
    <dbReference type="NCBI Taxonomy" id="27845"/>
    <lineage>
        <taxon>Eukaryota</taxon>
        <taxon>Metazoa</taxon>
        <taxon>Spiralia</taxon>
        <taxon>Lophotrochozoa</taxon>
        <taxon>Platyhelminthes</taxon>
        <taxon>Trematoda</taxon>
        <taxon>Digenea</taxon>
        <taxon>Plagiorchiida</taxon>
        <taxon>Echinostomata</taxon>
        <taxon>Echinostomatoidea</taxon>
        <taxon>Fasciolidae</taxon>
        <taxon>Fasciolopsis</taxon>
    </lineage>
</organism>
<evidence type="ECO:0000256" key="1">
    <source>
        <dbReference type="SAM" id="MobiDB-lite"/>
    </source>
</evidence>